<dbReference type="InterPro" id="IPR019734">
    <property type="entry name" value="TPR_rpt"/>
</dbReference>
<dbReference type="STRING" id="1679444.PYTT_0019"/>
<keyword evidence="2" id="KW-1185">Reference proteome</keyword>
<dbReference type="SMART" id="SM00028">
    <property type="entry name" value="TPR"/>
    <property type="match status" value="3"/>
</dbReference>
<accession>A0A1C7PEP2</accession>
<gene>
    <name evidence="1" type="ORF">PYTT_0019</name>
</gene>
<name>A0A1C7PEP2_9BACT</name>
<keyword evidence="1" id="KW-0449">Lipoprotein</keyword>
<dbReference type="RefSeq" id="WP_067772938.1">
    <property type="nucleotide sequence ID" value="NZ_JACVVN010000013.1"/>
</dbReference>
<dbReference type="AlphaFoldDB" id="A0A1C7PEP2"/>
<evidence type="ECO:0000313" key="1">
    <source>
        <dbReference type="EMBL" id="SEH69235.1"/>
    </source>
</evidence>
<organism evidence="1 2">
    <name type="scientific">Akkermansia glycaniphila</name>
    <dbReference type="NCBI Taxonomy" id="1679444"/>
    <lineage>
        <taxon>Bacteria</taxon>
        <taxon>Pseudomonadati</taxon>
        <taxon>Verrucomicrobiota</taxon>
        <taxon>Verrucomicrobiia</taxon>
        <taxon>Verrucomicrobiales</taxon>
        <taxon>Akkermansiaceae</taxon>
        <taxon>Akkermansia</taxon>
    </lineage>
</organism>
<dbReference type="OrthoDB" id="198956at2"/>
<dbReference type="Proteomes" id="UP000176204">
    <property type="component" value="Chromosome I"/>
</dbReference>
<dbReference type="Gene3D" id="1.25.40.10">
    <property type="entry name" value="Tetratricopeptide repeat domain"/>
    <property type="match status" value="2"/>
</dbReference>
<dbReference type="InterPro" id="IPR011990">
    <property type="entry name" value="TPR-like_helical_dom_sf"/>
</dbReference>
<dbReference type="Pfam" id="PF13174">
    <property type="entry name" value="TPR_6"/>
    <property type="match status" value="2"/>
</dbReference>
<proteinExistence type="predicted"/>
<evidence type="ECO:0000313" key="2">
    <source>
        <dbReference type="Proteomes" id="UP000176204"/>
    </source>
</evidence>
<dbReference type="SUPFAM" id="SSF48452">
    <property type="entry name" value="TPR-like"/>
    <property type="match status" value="1"/>
</dbReference>
<dbReference type="KEGG" id="agl:PYTT_0019"/>
<dbReference type="EMBL" id="LT629973">
    <property type="protein sequence ID" value="SEH69235.1"/>
    <property type="molecule type" value="Genomic_DNA"/>
</dbReference>
<reference evidence="2" key="1">
    <citation type="submission" date="2016-09" db="EMBL/GenBank/DDBJ databases">
        <authorList>
            <person name="Koehorst J."/>
        </authorList>
    </citation>
    <scope>NUCLEOTIDE SEQUENCE [LARGE SCALE GENOMIC DNA]</scope>
</reference>
<sequence length="326" mass="36391">MKVHAILLGCGLAVCGLTHCASEGPPPAGSIRLVDPVAVAYNNKAKAAESRKDWKGAIKQYKYLIERCPLAQETPAARFRLGQLYEMTNDPIAAFEAYQKLVEKHHGSELYKAALDRQLAIALAAANGALKNKVFWLWDVNMDPAIVIKWLNSIRDNAPYNELAAMTTYVLGKYLIDRDRPDEARMAYQKLVENYPQSKYAPEAQLMVARIWSDSHTKGNQNQVNLANAQEAYEEFCLRFPDHPDAKKAREGVSSMRSLLVRQQLDVGEYYLTRAKDMNAAVFCFEDVIRNEAQNPEAAAKARKHLAAIRGHAAKQGNATAKADKQ</sequence>
<protein>
    <submittedName>
        <fullName evidence="1">Outer membrane lipoprotein</fullName>
    </submittedName>
</protein>